<dbReference type="InterPro" id="IPR032299">
    <property type="entry name" value="DUF4843"/>
</dbReference>
<comment type="caution">
    <text evidence="1">The sequence shown here is derived from an EMBL/GenBank/DDBJ whole genome shotgun (WGS) entry which is preliminary data.</text>
</comment>
<dbReference type="EMBL" id="DXEZ01000227">
    <property type="protein sequence ID" value="HIX55022.1"/>
    <property type="molecule type" value="Genomic_DNA"/>
</dbReference>
<dbReference type="Pfam" id="PF16132">
    <property type="entry name" value="DUF4843"/>
    <property type="match status" value="1"/>
</dbReference>
<accession>A0A9D1WB37</accession>
<name>A0A9D1WB37_9SPHI</name>
<evidence type="ECO:0000313" key="1">
    <source>
        <dbReference type="EMBL" id="HIX55022.1"/>
    </source>
</evidence>
<protein>
    <submittedName>
        <fullName evidence="1">DUF4843 domain-containing protein</fullName>
    </submittedName>
</protein>
<dbReference type="AlphaFoldDB" id="A0A9D1WB37"/>
<gene>
    <name evidence="1" type="ORF">H9853_08350</name>
</gene>
<evidence type="ECO:0000313" key="2">
    <source>
        <dbReference type="Proteomes" id="UP000824156"/>
    </source>
</evidence>
<proteinExistence type="predicted"/>
<dbReference type="Proteomes" id="UP000824156">
    <property type="component" value="Unassembled WGS sequence"/>
</dbReference>
<organism evidence="1 2">
    <name type="scientific">Candidatus Sphingobacterium stercoripullorum</name>
    <dbReference type="NCBI Taxonomy" id="2838759"/>
    <lineage>
        <taxon>Bacteria</taxon>
        <taxon>Pseudomonadati</taxon>
        <taxon>Bacteroidota</taxon>
        <taxon>Sphingobacteriia</taxon>
        <taxon>Sphingobacteriales</taxon>
        <taxon>Sphingobacteriaceae</taxon>
        <taxon>Sphingobacterium</taxon>
    </lineage>
</organism>
<sequence>MKKLTSIITAVIFTLVYSSCEKETMDFEGEDAIYFAVQWGPDHGDSTVWAFQHYSPIEFMEIDRDMHEVKLRVSLLGRKKDYDRPFEFQIVPDSTTAIQGQEYKINSFQGVIKADEVYTDLIIPVFRTKDIKEVEKTIGIELLSNDYFNLSIEKWEPLHPYWSSEKHQEFNPAFHMITLSDFLSKPNIWIGMANNGVEAGIWGEFTEKKFNLICELANVTYADFENSSTMPTARAQVIREVVANHLQTLYDQGKPILEDDGRLMWVMGVSWTTTIGVPWK</sequence>
<reference evidence="1" key="1">
    <citation type="journal article" date="2021" name="PeerJ">
        <title>Extensive microbial diversity within the chicken gut microbiome revealed by metagenomics and culture.</title>
        <authorList>
            <person name="Gilroy R."/>
            <person name="Ravi A."/>
            <person name="Getino M."/>
            <person name="Pursley I."/>
            <person name="Horton D.L."/>
            <person name="Alikhan N.F."/>
            <person name="Baker D."/>
            <person name="Gharbi K."/>
            <person name="Hall N."/>
            <person name="Watson M."/>
            <person name="Adriaenssens E.M."/>
            <person name="Foster-Nyarko E."/>
            <person name="Jarju S."/>
            <person name="Secka A."/>
            <person name="Antonio M."/>
            <person name="Oren A."/>
            <person name="Chaudhuri R.R."/>
            <person name="La Ragione R."/>
            <person name="Hildebrand F."/>
            <person name="Pallen M.J."/>
        </authorList>
    </citation>
    <scope>NUCLEOTIDE SEQUENCE</scope>
    <source>
        <strain evidence="1">1719</strain>
    </source>
</reference>
<reference evidence="1" key="2">
    <citation type="submission" date="2021-04" db="EMBL/GenBank/DDBJ databases">
        <authorList>
            <person name="Gilroy R."/>
        </authorList>
    </citation>
    <scope>NUCLEOTIDE SEQUENCE</scope>
    <source>
        <strain evidence="1">1719</strain>
    </source>
</reference>